<dbReference type="SMART" id="SM00849">
    <property type="entry name" value="Lactamase_B"/>
    <property type="match status" value="1"/>
</dbReference>
<feature type="domain" description="Metallo-beta-lactamase" evidence="1">
    <location>
        <begin position="15"/>
        <end position="195"/>
    </location>
</feature>
<dbReference type="InterPro" id="IPR050698">
    <property type="entry name" value="MBL"/>
</dbReference>
<name>A0ABU1JXU2_9PROT</name>
<reference evidence="2 3" key="1">
    <citation type="submission" date="2023-07" db="EMBL/GenBank/DDBJ databases">
        <title>Sorghum-associated microbial communities from plants grown in Nebraska, USA.</title>
        <authorList>
            <person name="Schachtman D."/>
        </authorList>
    </citation>
    <scope>NUCLEOTIDE SEQUENCE [LARGE SCALE GENOMIC DNA]</scope>
    <source>
        <strain evidence="2 3">584</strain>
    </source>
</reference>
<evidence type="ECO:0000313" key="3">
    <source>
        <dbReference type="Proteomes" id="UP001262410"/>
    </source>
</evidence>
<dbReference type="EMBL" id="JAVDPW010000012">
    <property type="protein sequence ID" value="MDR6293431.1"/>
    <property type="molecule type" value="Genomic_DNA"/>
</dbReference>
<dbReference type="SUPFAM" id="SSF56281">
    <property type="entry name" value="Metallo-hydrolase/oxidoreductase"/>
    <property type="match status" value="1"/>
</dbReference>
<dbReference type="PANTHER" id="PTHR11203">
    <property type="entry name" value="CLEAVAGE AND POLYADENYLATION SPECIFICITY FACTOR FAMILY MEMBER"/>
    <property type="match status" value="1"/>
</dbReference>
<proteinExistence type="predicted"/>
<dbReference type="InterPro" id="IPR001279">
    <property type="entry name" value="Metallo-B-lactamas"/>
</dbReference>
<dbReference type="Pfam" id="PF00753">
    <property type="entry name" value="Lactamase_B"/>
    <property type="match status" value="1"/>
</dbReference>
<sequence>MAASVRAISGVGGKGPACFLVEADGLRLLLDCGAGPDEGMRPDLSGLGRIDAILLSHAHPDHVDALPEAVERFGPLPVHATPPVLEALPRDLAVDRRPLALGRNTLPGGLVVTCGRSGHAPGGVWLHLAIGAGLFYAGDMGFDSVVFAVDRSPPSARLAILDASYGDDDTRHEDRLAAFAPVFAAKRSLLLAPAGGRGPEIALAAAMAHEQRPAVCDANRDMIDRLIADPAWLRPGAASMLESLRRRIDPIESFEPPPQRPIIAAKPNATGGAAKPLLEGWGAADGPVVATGYIAAGTPARRAVEEGRAIALRWPVHPRLSQNAELSRAVGAEIVIPAFGDARHRDVWAKAFAPARIAPADLANPDTVEI</sequence>
<comment type="caution">
    <text evidence="2">The sequence shown here is derived from an EMBL/GenBank/DDBJ whole genome shotgun (WGS) entry which is preliminary data.</text>
</comment>
<evidence type="ECO:0000259" key="1">
    <source>
        <dbReference type="SMART" id="SM00849"/>
    </source>
</evidence>
<dbReference type="InterPro" id="IPR036866">
    <property type="entry name" value="RibonucZ/Hydroxyglut_hydro"/>
</dbReference>
<dbReference type="Gene3D" id="3.60.15.10">
    <property type="entry name" value="Ribonuclease Z/Hydroxyacylglutathione hydrolase-like"/>
    <property type="match status" value="1"/>
</dbReference>
<organism evidence="2 3">
    <name type="scientific">Inquilinus ginsengisoli</name>
    <dbReference type="NCBI Taxonomy" id="363840"/>
    <lineage>
        <taxon>Bacteria</taxon>
        <taxon>Pseudomonadati</taxon>
        <taxon>Pseudomonadota</taxon>
        <taxon>Alphaproteobacteria</taxon>
        <taxon>Rhodospirillales</taxon>
        <taxon>Rhodospirillaceae</taxon>
        <taxon>Inquilinus</taxon>
    </lineage>
</organism>
<dbReference type="PANTHER" id="PTHR11203:SF37">
    <property type="entry name" value="INTEGRATOR COMPLEX SUBUNIT 11"/>
    <property type="match status" value="1"/>
</dbReference>
<gene>
    <name evidence="2" type="ORF">E9232_005982</name>
</gene>
<keyword evidence="3" id="KW-1185">Reference proteome</keyword>
<dbReference type="RefSeq" id="WP_309800390.1">
    <property type="nucleotide sequence ID" value="NZ_JAVDPW010000012.1"/>
</dbReference>
<dbReference type="Proteomes" id="UP001262410">
    <property type="component" value="Unassembled WGS sequence"/>
</dbReference>
<accession>A0ABU1JXU2</accession>
<protein>
    <submittedName>
        <fullName evidence="2">Glyoxylase-like metal-dependent hydrolase (Beta-lactamase superfamily II)</fullName>
    </submittedName>
</protein>
<evidence type="ECO:0000313" key="2">
    <source>
        <dbReference type="EMBL" id="MDR6293431.1"/>
    </source>
</evidence>